<keyword evidence="3" id="KW-1185">Reference proteome</keyword>
<evidence type="ECO:0000313" key="3">
    <source>
        <dbReference type="Proteomes" id="UP001249851"/>
    </source>
</evidence>
<dbReference type="PANTHER" id="PTHR33309">
    <property type="entry name" value="KERATIN, ULTRA HIGH-SULFUR MATRIX PROTEIN-LIKE"/>
    <property type="match status" value="1"/>
</dbReference>
<accession>A0AAD9Q5R6</accession>
<evidence type="ECO:0000256" key="1">
    <source>
        <dbReference type="SAM" id="MobiDB-lite"/>
    </source>
</evidence>
<comment type="caution">
    <text evidence="2">The sequence shown here is derived from an EMBL/GenBank/DDBJ whole genome shotgun (WGS) entry which is preliminary data.</text>
</comment>
<name>A0AAD9Q5R6_ACRCE</name>
<reference evidence="2" key="1">
    <citation type="journal article" date="2023" name="G3 (Bethesda)">
        <title>Whole genome assembly and annotation of the endangered Caribbean coral Acropora cervicornis.</title>
        <authorList>
            <person name="Selwyn J.D."/>
            <person name="Vollmer S.V."/>
        </authorList>
    </citation>
    <scope>NUCLEOTIDE SEQUENCE</scope>
    <source>
        <strain evidence="2">K2</strain>
    </source>
</reference>
<reference evidence="2" key="2">
    <citation type="journal article" date="2023" name="Science">
        <title>Genomic signatures of disease resistance in endangered staghorn corals.</title>
        <authorList>
            <person name="Vollmer S.V."/>
            <person name="Selwyn J.D."/>
            <person name="Despard B.A."/>
            <person name="Roesel C.L."/>
        </authorList>
    </citation>
    <scope>NUCLEOTIDE SEQUENCE</scope>
    <source>
        <strain evidence="2">K2</strain>
    </source>
</reference>
<dbReference type="PANTHER" id="PTHR33309:SF1">
    <property type="entry name" value="MYB_SANT-LIKE DNA-BINDING DOMAIN-CONTAINING PROTEIN"/>
    <property type="match status" value="1"/>
</dbReference>
<evidence type="ECO:0000313" key="2">
    <source>
        <dbReference type="EMBL" id="KAK2555133.1"/>
    </source>
</evidence>
<sequence>MEWTEQKDVMLAREILLCEPFQYRVGSKERGSVWSQIATNLNTHPGFTVSQRAVRDRYGILEKKAKKQKHEIENGTGISPEDSELDLAISEVIEKWEAADQEFQLDNQSKVKKLEKDKETAEEMRRMSMETLIASKKRKSVPNESAEEKRCKKRRGGSDTVQLLKEHSEMEFTFKREELEAKKSEQSLLTEQQKQQQQMISMLQQQLQQQPTTTTTTTTADAATTTTDANYVYGIPEAASTAYGHLISENVITHALLFCLQPLVINLENFVVLLHDYKKWLLVPKISGTSSLKLLQSCMFCLHGRLYL</sequence>
<dbReference type="AlphaFoldDB" id="A0AAD9Q5R6"/>
<gene>
    <name evidence="2" type="ORF">P5673_023103</name>
</gene>
<organism evidence="2 3">
    <name type="scientific">Acropora cervicornis</name>
    <name type="common">Staghorn coral</name>
    <dbReference type="NCBI Taxonomy" id="6130"/>
    <lineage>
        <taxon>Eukaryota</taxon>
        <taxon>Metazoa</taxon>
        <taxon>Cnidaria</taxon>
        <taxon>Anthozoa</taxon>
        <taxon>Hexacorallia</taxon>
        <taxon>Scleractinia</taxon>
        <taxon>Astrocoeniina</taxon>
        <taxon>Acroporidae</taxon>
        <taxon>Acropora</taxon>
    </lineage>
</organism>
<dbReference type="EMBL" id="JARQWQ010000064">
    <property type="protein sequence ID" value="KAK2555133.1"/>
    <property type="molecule type" value="Genomic_DNA"/>
</dbReference>
<protein>
    <submittedName>
        <fullName evidence="2">Uncharacterized protein</fullName>
    </submittedName>
</protein>
<dbReference type="Proteomes" id="UP001249851">
    <property type="component" value="Unassembled WGS sequence"/>
</dbReference>
<feature type="region of interest" description="Disordered" evidence="1">
    <location>
        <begin position="134"/>
        <end position="159"/>
    </location>
</feature>
<proteinExistence type="predicted"/>